<feature type="region of interest" description="Disordered" evidence="1">
    <location>
        <begin position="96"/>
        <end position="115"/>
    </location>
</feature>
<keyword evidence="3" id="KW-1185">Reference proteome</keyword>
<dbReference type="Pfam" id="PF05488">
    <property type="entry name" value="PAAR_motif"/>
    <property type="match status" value="1"/>
</dbReference>
<comment type="caution">
    <text evidence="2">The sequence shown here is derived from an EMBL/GenBank/DDBJ whole genome shotgun (WGS) entry which is preliminary data.</text>
</comment>
<protein>
    <recommendedName>
        <fullName evidence="4">PAAR domain-containing protein</fullName>
    </recommendedName>
</protein>
<accession>A0ABN9JJ62</accession>
<dbReference type="EMBL" id="CATZLL010000005">
    <property type="protein sequence ID" value="CAJ0814020.1"/>
    <property type="molecule type" value="Genomic_DNA"/>
</dbReference>
<gene>
    <name evidence="2" type="ORF">LMG18101_02110</name>
</gene>
<organism evidence="2 3">
    <name type="scientific">Ralstonia flaminis</name>
    <dbReference type="NCBI Taxonomy" id="3058597"/>
    <lineage>
        <taxon>Bacteria</taxon>
        <taxon>Pseudomonadati</taxon>
        <taxon>Pseudomonadota</taxon>
        <taxon>Betaproteobacteria</taxon>
        <taxon>Burkholderiales</taxon>
        <taxon>Burkholderiaceae</taxon>
        <taxon>Ralstonia</taxon>
    </lineage>
</organism>
<dbReference type="RefSeq" id="WP_316681050.1">
    <property type="nucleotide sequence ID" value="NZ_CATZLL010000005.1"/>
</dbReference>
<evidence type="ECO:0008006" key="4">
    <source>
        <dbReference type="Google" id="ProtNLM"/>
    </source>
</evidence>
<evidence type="ECO:0000313" key="3">
    <source>
        <dbReference type="Proteomes" id="UP001189757"/>
    </source>
</evidence>
<dbReference type="Proteomes" id="UP001189757">
    <property type="component" value="Unassembled WGS sequence"/>
</dbReference>
<feature type="compositionally biased region" description="Low complexity" evidence="1">
    <location>
        <begin position="100"/>
        <end position="112"/>
    </location>
</feature>
<sequence length="198" mass="21111">MRKAVVRHGDPTTTGGMVFAFSSTFSDNRKLIALSGDEATCGQCKGTYKIFGTGQGISEKGRDAVVDGDLVLCPCGKNRVIVGANPGIFLESRGSAGTVSPSMPASPSASASHLTRPAPVNSRYDLFFHAKHERTGEDLCHVRYQITLEDGRQFIGVTDEKGHTQKVSADTALIAKIEIPYYDNSAAHTSSEPEPCSC</sequence>
<dbReference type="InterPro" id="IPR008727">
    <property type="entry name" value="PAAR_motif"/>
</dbReference>
<proteinExistence type="predicted"/>
<evidence type="ECO:0000256" key="1">
    <source>
        <dbReference type="SAM" id="MobiDB-lite"/>
    </source>
</evidence>
<name>A0ABN9JJ62_9RALS</name>
<dbReference type="CDD" id="cd14744">
    <property type="entry name" value="PAAR_CT_2"/>
    <property type="match status" value="1"/>
</dbReference>
<reference evidence="2 3" key="1">
    <citation type="submission" date="2023-07" db="EMBL/GenBank/DDBJ databases">
        <authorList>
            <person name="Peeters C."/>
        </authorList>
    </citation>
    <scope>NUCLEOTIDE SEQUENCE [LARGE SCALE GENOMIC DNA]</scope>
    <source>
        <strain evidence="2 3">LMG 18101</strain>
    </source>
</reference>
<evidence type="ECO:0000313" key="2">
    <source>
        <dbReference type="EMBL" id="CAJ0814020.1"/>
    </source>
</evidence>